<feature type="domain" description="Phosphatidic acid phosphatase type 2/haloperoxidase" evidence="8">
    <location>
        <begin position="102"/>
        <end position="213"/>
    </location>
</feature>
<evidence type="ECO:0000256" key="3">
    <source>
        <dbReference type="ARBA" id="ARBA00022692"/>
    </source>
</evidence>
<keyword evidence="2" id="KW-1003">Cell membrane</keyword>
<evidence type="ECO:0000313" key="10">
    <source>
        <dbReference type="Proteomes" id="UP001352263"/>
    </source>
</evidence>
<sequence>MAEKFRKFLHYLGRVPRRRWLDTLLLFVGVLAPLYLFGELAEEVLEKEAFAIDRPILMFMQENATPLLDRVMVLVSEMGSIRVLGPCAVLIAVVFIIRQQWARLVYWVLGFGGAILLNMGAKQIFSRTRPDLWISIAPETSYSFPSGHSMQSMAFVAALAMLAWHRPALRPLVAAGAVFVAMVGLSRVYLGVHFPTDVVAGWTAALAWCVGLAFVLRRRLSAERTAGGPR</sequence>
<keyword evidence="6 7" id="KW-0472">Membrane</keyword>
<dbReference type="PANTHER" id="PTHR14969">
    <property type="entry name" value="SPHINGOSINE-1-PHOSPHATE PHOSPHOHYDROLASE"/>
    <property type="match status" value="1"/>
</dbReference>
<name>A0ABU6J2E1_9BURK</name>
<dbReference type="SMART" id="SM00014">
    <property type="entry name" value="acidPPc"/>
    <property type="match status" value="1"/>
</dbReference>
<dbReference type="Gene3D" id="1.20.144.10">
    <property type="entry name" value="Phosphatidic acid phosphatase type 2/haloperoxidase"/>
    <property type="match status" value="2"/>
</dbReference>
<dbReference type="InterPro" id="IPR036938">
    <property type="entry name" value="PAP2/HPO_sf"/>
</dbReference>
<evidence type="ECO:0000256" key="1">
    <source>
        <dbReference type="ARBA" id="ARBA00004651"/>
    </source>
</evidence>
<feature type="transmembrane region" description="Helical" evidence="7">
    <location>
        <begin position="79"/>
        <end position="97"/>
    </location>
</feature>
<dbReference type="PANTHER" id="PTHR14969:SF62">
    <property type="entry name" value="DECAPRENYLPHOSPHORYL-5-PHOSPHORIBOSE PHOSPHATASE RV3807C-RELATED"/>
    <property type="match status" value="1"/>
</dbReference>
<comment type="subcellular location">
    <subcellularLocation>
        <location evidence="1">Cell membrane</location>
        <topology evidence="1">Multi-pass membrane protein</topology>
    </subcellularLocation>
</comment>
<reference evidence="9 10" key="1">
    <citation type="submission" date="2023-10" db="EMBL/GenBank/DDBJ databases">
        <title>Noviherbaspirillum sp. CPCC 100848 genome assembly.</title>
        <authorList>
            <person name="Li X.Y."/>
            <person name="Fang X.M."/>
        </authorList>
    </citation>
    <scope>NUCLEOTIDE SEQUENCE [LARGE SCALE GENOMIC DNA]</scope>
    <source>
        <strain evidence="9 10">CPCC 100848</strain>
    </source>
</reference>
<evidence type="ECO:0000256" key="5">
    <source>
        <dbReference type="ARBA" id="ARBA00022989"/>
    </source>
</evidence>
<evidence type="ECO:0000256" key="6">
    <source>
        <dbReference type="ARBA" id="ARBA00023136"/>
    </source>
</evidence>
<dbReference type="Proteomes" id="UP001352263">
    <property type="component" value="Unassembled WGS sequence"/>
</dbReference>
<evidence type="ECO:0000259" key="8">
    <source>
        <dbReference type="SMART" id="SM00014"/>
    </source>
</evidence>
<evidence type="ECO:0000256" key="4">
    <source>
        <dbReference type="ARBA" id="ARBA00022801"/>
    </source>
</evidence>
<evidence type="ECO:0000256" key="7">
    <source>
        <dbReference type="SAM" id="Phobius"/>
    </source>
</evidence>
<dbReference type="EMBL" id="JAWIIV010000001">
    <property type="protein sequence ID" value="MEC4717784.1"/>
    <property type="molecule type" value="Genomic_DNA"/>
</dbReference>
<keyword evidence="4" id="KW-0378">Hydrolase</keyword>
<organism evidence="9 10">
    <name type="scientific">Noviherbaspirillum album</name>
    <dbReference type="NCBI Taxonomy" id="3080276"/>
    <lineage>
        <taxon>Bacteria</taxon>
        <taxon>Pseudomonadati</taxon>
        <taxon>Pseudomonadota</taxon>
        <taxon>Betaproteobacteria</taxon>
        <taxon>Burkholderiales</taxon>
        <taxon>Oxalobacteraceae</taxon>
        <taxon>Noviherbaspirillum</taxon>
    </lineage>
</organism>
<keyword evidence="3 7" id="KW-0812">Transmembrane</keyword>
<keyword evidence="5 7" id="KW-1133">Transmembrane helix</keyword>
<feature type="transmembrane region" description="Helical" evidence="7">
    <location>
        <begin position="20"/>
        <end position="38"/>
    </location>
</feature>
<dbReference type="Pfam" id="PF01569">
    <property type="entry name" value="PAP2"/>
    <property type="match status" value="1"/>
</dbReference>
<dbReference type="CDD" id="cd03392">
    <property type="entry name" value="PAP2_like_2"/>
    <property type="match status" value="1"/>
</dbReference>
<gene>
    <name evidence="9" type="ORF">RY831_01350</name>
</gene>
<protein>
    <submittedName>
        <fullName evidence="9">Phosphatase PAP2 family protein</fullName>
    </submittedName>
</protein>
<feature type="transmembrane region" description="Helical" evidence="7">
    <location>
        <begin position="198"/>
        <end position="216"/>
    </location>
</feature>
<accession>A0ABU6J2E1</accession>
<dbReference type="RefSeq" id="WP_326504532.1">
    <property type="nucleotide sequence ID" value="NZ_JAWIIV010000001.1"/>
</dbReference>
<dbReference type="SUPFAM" id="SSF48317">
    <property type="entry name" value="Acid phosphatase/Vanadium-dependent haloperoxidase"/>
    <property type="match status" value="1"/>
</dbReference>
<proteinExistence type="predicted"/>
<comment type="caution">
    <text evidence="9">The sequence shown here is derived from an EMBL/GenBank/DDBJ whole genome shotgun (WGS) entry which is preliminary data.</text>
</comment>
<feature type="transmembrane region" description="Helical" evidence="7">
    <location>
        <begin position="104"/>
        <end position="125"/>
    </location>
</feature>
<evidence type="ECO:0000256" key="2">
    <source>
        <dbReference type="ARBA" id="ARBA00022475"/>
    </source>
</evidence>
<dbReference type="InterPro" id="IPR000326">
    <property type="entry name" value="PAP2/HPO"/>
</dbReference>
<evidence type="ECO:0000313" key="9">
    <source>
        <dbReference type="EMBL" id="MEC4717784.1"/>
    </source>
</evidence>
<keyword evidence="10" id="KW-1185">Reference proteome</keyword>
<feature type="transmembrane region" description="Helical" evidence="7">
    <location>
        <begin position="145"/>
        <end position="164"/>
    </location>
</feature>
<feature type="transmembrane region" description="Helical" evidence="7">
    <location>
        <begin position="171"/>
        <end position="192"/>
    </location>
</feature>